<keyword evidence="9" id="KW-0812">Transmembrane</keyword>
<proteinExistence type="predicted"/>
<dbReference type="InterPro" id="IPR051547">
    <property type="entry name" value="TDP2-like"/>
</dbReference>
<keyword evidence="7" id="KW-0460">Magnesium</keyword>
<dbReference type="RefSeq" id="WP_036873044.1">
    <property type="nucleotide sequence ID" value="NZ_JRNN01000066.1"/>
</dbReference>
<dbReference type="Gene3D" id="3.60.10.10">
    <property type="entry name" value="Endonuclease/exonuclease/phosphatase"/>
    <property type="match status" value="1"/>
</dbReference>
<dbReference type="GO" id="GO:0004519">
    <property type="term" value="F:endonuclease activity"/>
    <property type="evidence" value="ECO:0007669"/>
    <property type="project" value="UniProtKB-KW"/>
</dbReference>
<keyword evidence="9" id="KW-1133">Transmembrane helix</keyword>
<dbReference type="GO" id="GO:0006281">
    <property type="term" value="P:DNA repair"/>
    <property type="evidence" value="ECO:0007669"/>
    <property type="project" value="UniProtKB-KW"/>
</dbReference>
<dbReference type="InterPro" id="IPR005135">
    <property type="entry name" value="Endo/exonuclease/phosphatase"/>
</dbReference>
<comment type="cofactor">
    <cofactor evidence="1">
        <name>Mn(2+)</name>
        <dbReference type="ChEBI" id="CHEBI:29035"/>
    </cofactor>
</comment>
<dbReference type="OrthoDB" id="635146at2"/>
<evidence type="ECO:0000313" key="12">
    <source>
        <dbReference type="Proteomes" id="UP000029556"/>
    </source>
</evidence>
<dbReference type="Proteomes" id="UP000029556">
    <property type="component" value="Unassembled WGS sequence"/>
</dbReference>
<evidence type="ECO:0000256" key="2">
    <source>
        <dbReference type="ARBA" id="ARBA00001946"/>
    </source>
</evidence>
<evidence type="ECO:0000256" key="4">
    <source>
        <dbReference type="ARBA" id="ARBA00022723"/>
    </source>
</evidence>
<organism evidence="11 12">
    <name type="scientific">Hoylesella buccalis DNF00853</name>
    <dbReference type="NCBI Taxonomy" id="1401074"/>
    <lineage>
        <taxon>Bacteria</taxon>
        <taxon>Pseudomonadati</taxon>
        <taxon>Bacteroidota</taxon>
        <taxon>Bacteroidia</taxon>
        <taxon>Bacteroidales</taxon>
        <taxon>Prevotellaceae</taxon>
        <taxon>Hoylesella</taxon>
    </lineage>
</organism>
<feature type="transmembrane region" description="Helical" evidence="9">
    <location>
        <begin position="41"/>
        <end position="64"/>
    </location>
</feature>
<keyword evidence="11" id="KW-0255">Endonuclease</keyword>
<evidence type="ECO:0000259" key="10">
    <source>
        <dbReference type="Pfam" id="PF03372"/>
    </source>
</evidence>
<evidence type="ECO:0000256" key="9">
    <source>
        <dbReference type="SAM" id="Phobius"/>
    </source>
</evidence>
<accession>A0A095ZJK0</accession>
<protein>
    <submittedName>
        <fullName evidence="11">AP endonuclease</fullName>
    </submittedName>
</protein>
<keyword evidence="9" id="KW-0472">Membrane</keyword>
<evidence type="ECO:0000256" key="7">
    <source>
        <dbReference type="ARBA" id="ARBA00022842"/>
    </source>
</evidence>
<keyword evidence="6" id="KW-0378">Hydrolase</keyword>
<dbReference type="SUPFAM" id="SSF56219">
    <property type="entry name" value="DNase I-like"/>
    <property type="match status" value="1"/>
</dbReference>
<evidence type="ECO:0000256" key="8">
    <source>
        <dbReference type="ARBA" id="ARBA00023204"/>
    </source>
</evidence>
<feature type="transmembrane region" description="Helical" evidence="9">
    <location>
        <begin position="12"/>
        <end position="29"/>
    </location>
</feature>
<comment type="caution">
    <text evidence="11">The sequence shown here is derived from an EMBL/GenBank/DDBJ whole genome shotgun (WGS) entry which is preliminary data.</text>
</comment>
<keyword evidence="3" id="KW-0540">Nuclease</keyword>
<gene>
    <name evidence="11" type="ORF">HMPREF2137_07210</name>
</gene>
<name>A0A095ZJK0_9BACT</name>
<keyword evidence="8" id="KW-0234">DNA repair</keyword>
<sequence>MGKAIKKFVFQLFAGANITTIIAMLLVGYADRINPALHPSLANMGLLLPVMLSINLGFLVFWIFFHPKHVWIPLLGFLACYQPIRVYFPINLPKQTPEGAIKVLSYNVWFFGGNGFEHKNNPVLDFIKEQDADIVCLQESDAWGKYADKAKAQMDSLYPYHAGSHAKNKGDIMDIYSRHPIISQEDINYPSEGNHSTAFYLNIHGDTVIVINNHLESIGLSSEDKANFKGVVKGNIKGDSAEVSSKILMKKLGKASCIRAAQADAIAQYIAAHRDKSVIVCGDFNDGPNSYARRTIAKQLRDCYVETANGPGISYHIGGFYVRIDHMMCSKDWTPYNCKVDNKIKASDHYPIYCWLKKAPNA</sequence>
<evidence type="ECO:0000256" key="5">
    <source>
        <dbReference type="ARBA" id="ARBA00022763"/>
    </source>
</evidence>
<comment type="cofactor">
    <cofactor evidence="2">
        <name>Mg(2+)</name>
        <dbReference type="ChEBI" id="CHEBI:18420"/>
    </cofactor>
</comment>
<evidence type="ECO:0000256" key="6">
    <source>
        <dbReference type="ARBA" id="ARBA00022801"/>
    </source>
</evidence>
<dbReference type="PANTHER" id="PTHR15822:SF4">
    <property type="entry name" value="TYROSYL-DNA PHOSPHODIESTERASE 2"/>
    <property type="match status" value="1"/>
</dbReference>
<dbReference type="AlphaFoldDB" id="A0A095ZJK0"/>
<dbReference type="Pfam" id="PF03372">
    <property type="entry name" value="Exo_endo_phos"/>
    <property type="match status" value="1"/>
</dbReference>
<dbReference type="InterPro" id="IPR036691">
    <property type="entry name" value="Endo/exonu/phosph_ase_sf"/>
</dbReference>
<evidence type="ECO:0000313" key="11">
    <source>
        <dbReference type="EMBL" id="KGF34571.1"/>
    </source>
</evidence>
<dbReference type="GO" id="GO:0016787">
    <property type="term" value="F:hydrolase activity"/>
    <property type="evidence" value="ECO:0007669"/>
    <property type="project" value="UniProtKB-KW"/>
</dbReference>
<dbReference type="CDD" id="cd09084">
    <property type="entry name" value="EEP-2"/>
    <property type="match status" value="1"/>
</dbReference>
<dbReference type="PANTHER" id="PTHR15822">
    <property type="entry name" value="TRAF AND TNF RECEPTOR-ASSOCIATED PROTEIN"/>
    <property type="match status" value="1"/>
</dbReference>
<dbReference type="EMBL" id="JRNN01000066">
    <property type="protein sequence ID" value="KGF34571.1"/>
    <property type="molecule type" value="Genomic_DNA"/>
</dbReference>
<keyword evidence="5" id="KW-0227">DNA damage</keyword>
<evidence type="ECO:0000256" key="3">
    <source>
        <dbReference type="ARBA" id="ARBA00022722"/>
    </source>
</evidence>
<reference evidence="11 12" key="1">
    <citation type="submission" date="2014-07" db="EMBL/GenBank/DDBJ databases">
        <authorList>
            <person name="McCorrison J."/>
            <person name="Sanka R."/>
            <person name="Torralba M."/>
            <person name="Gillis M."/>
            <person name="Haft D.H."/>
            <person name="Methe B."/>
            <person name="Sutton G."/>
            <person name="Nelson K.E."/>
        </authorList>
    </citation>
    <scope>NUCLEOTIDE SEQUENCE [LARGE SCALE GENOMIC DNA]</scope>
    <source>
        <strain evidence="11 12">DNF00853</strain>
    </source>
</reference>
<keyword evidence="4" id="KW-0479">Metal-binding</keyword>
<feature type="domain" description="Endonuclease/exonuclease/phosphatase" evidence="10">
    <location>
        <begin position="104"/>
        <end position="349"/>
    </location>
</feature>
<dbReference type="GO" id="GO:0046872">
    <property type="term" value="F:metal ion binding"/>
    <property type="evidence" value="ECO:0007669"/>
    <property type="project" value="UniProtKB-KW"/>
</dbReference>
<evidence type="ECO:0000256" key="1">
    <source>
        <dbReference type="ARBA" id="ARBA00001936"/>
    </source>
</evidence>